<keyword evidence="2" id="KW-0479">Metal-binding</keyword>
<evidence type="ECO:0000256" key="1">
    <source>
        <dbReference type="ARBA" id="ARBA00022670"/>
    </source>
</evidence>
<keyword evidence="3" id="KW-0064">Aspartyl protease</keyword>
<dbReference type="InterPro" id="IPR057670">
    <property type="entry name" value="SH3_retrovirus"/>
</dbReference>
<dbReference type="Pfam" id="PF25597">
    <property type="entry name" value="SH3_retrovirus"/>
    <property type="match status" value="1"/>
</dbReference>
<evidence type="ECO:0000256" key="3">
    <source>
        <dbReference type="ARBA" id="ARBA00022750"/>
    </source>
</evidence>
<dbReference type="GO" id="GO:0046872">
    <property type="term" value="F:metal ion binding"/>
    <property type="evidence" value="ECO:0007669"/>
    <property type="project" value="UniProtKB-KW"/>
</dbReference>
<dbReference type="InterPro" id="IPR054722">
    <property type="entry name" value="PolX-like_BBD"/>
</dbReference>
<dbReference type="InterPro" id="IPR012337">
    <property type="entry name" value="RNaseH-like_sf"/>
</dbReference>
<dbReference type="InterPro" id="IPR036397">
    <property type="entry name" value="RNaseH_sf"/>
</dbReference>
<evidence type="ECO:0000256" key="5">
    <source>
        <dbReference type="SAM" id="MobiDB-lite"/>
    </source>
</evidence>
<dbReference type="Proteomes" id="UP000233837">
    <property type="component" value="Unassembled WGS sequence"/>
</dbReference>
<dbReference type="SUPFAM" id="SSF53098">
    <property type="entry name" value="Ribonuclease H-like"/>
    <property type="match status" value="1"/>
</dbReference>
<proteinExistence type="predicted"/>
<dbReference type="Pfam" id="PF13976">
    <property type="entry name" value="gag_pre-integrs"/>
    <property type="match status" value="1"/>
</dbReference>
<reference evidence="7 8" key="1">
    <citation type="journal article" date="2016" name="Sci. Rep.">
        <title>The Dendrobium catenatum Lindl. genome sequence provides insights into polysaccharide synthase, floral development and adaptive evolution.</title>
        <authorList>
            <person name="Zhang G.Q."/>
            <person name="Xu Q."/>
            <person name="Bian C."/>
            <person name="Tsai W.C."/>
            <person name="Yeh C.M."/>
            <person name="Liu K.W."/>
            <person name="Yoshida K."/>
            <person name="Zhang L.S."/>
            <person name="Chang S.B."/>
            <person name="Chen F."/>
            <person name="Shi Y."/>
            <person name="Su Y.Y."/>
            <person name="Zhang Y.Q."/>
            <person name="Chen L.J."/>
            <person name="Yin Y."/>
            <person name="Lin M."/>
            <person name="Huang H."/>
            <person name="Deng H."/>
            <person name="Wang Z.W."/>
            <person name="Zhu S.L."/>
            <person name="Zhao X."/>
            <person name="Deng C."/>
            <person name="Niu S.C."/>
            <person name="Huang J."/>
            <person name="Wang M."/>
            <person name="Liu G.H."/>
            <person name="Yang H.J."/>
            <person name="Xiao X.J."/>
            <person name="Hsiao Y.Y."/>
            <person name="Wu W.L."/>
            <person name="Chen Y.Y."/>
            <person name="Mitsuda N."/>
            <person name="Ohme-Takagi M."/>
            <person name="Luo Y.B."/>
            <person name="Van de Peer Y."/>
            <person name="Liu Z.J."/>
        </authorList>
    </citation>
    <scope>NUCLEOTIDE SEQUENCE [LARGE SCALE GENOMIC DNA]</scope>
    <source>
        <tissue evidence="7">The whole plant</tissue>
    </source>
</reference>
<protein>
    <submittedName>
        <fullName evidence="7">Retrovirus-related Pol polyprotein from transposon TNT 1-94</fullName>
    </submittedName>
</protein>
<evidence type="ECO:0000313" key="8">
    <source>
        <dbReference type="Proteomes" id="UP000233837"/>
    </source>
</evidence>
<evidence type="ECO:0000313" key="7">
    <source>
        <dbReference type="EMBL" id="PKU65093.1"/>
    </source>
</evidence>
<dbReference type="PANTHER" id="PTHR42648:SF26">
    <property type="entry name" value="INTEGRASE CATALYTIC DOMAIN-CONTAINING PROTEIN"/>
    <property type="match status" value="1"/>
</dbReference>
<dbReference type="EMBL" id="KZ503378">
    <property type="protein sequence ID" value="PKU65093.1"/>
    <property type="molecule type" value="Genomic_DNA"/>
</dbReference>
<feature type="domain" description="Integrase catalytic" evidence="6">
    <location>
        <begin position="506"/>
        <end position="672"/>
    </location>
</feature>
<dbReference type="InterPro" id="IPR043502">
    <property type="entry name" value="DNA/RNA_pol_sf"/>
</dbReference>
<accession>A0A2I0VNX5</accession>
<feature type="compositionally biased region" description="Low complexity" evidence="5">
    <location>
        <begin position="766"/>
        <end position="785"/>
    </location>
</feature>
<dbReference type="GO" id="GO:0003676">
    <property type="term" value="F:nucleic acid binding"/>
    <property type="evidence" value="ECO:0007669"/>
    <property type="project" value="InterPro"/>
</dbReference>
<organism evidence="7 8">
    <name type="scientific">Dendrobium catenatum</name>
    <dbReference type="NCBI Taxonomy" id="906689"/>
    <lineage>
        <taxon>Eukaryota</taxon>
        <taxon>Viridiplantae</taxon>
        <taxon>Streptophyta</taxon>
        <taxon>Embryophyta</taxon>
        <taxon>Tracheophyta</taxon>
        <taxon>Spermatophyta</taxon>
        <taxon>Magnoliopsida</taxon>
        <taxon>Liliopsida</taxon>
        <taxon>Asparagales</taxon>
        <taxon>Orchidaceae</taxon>
        <taxon>Epidendroideae</taxon>
        <taxon>Malaxideae</taxon>
        <taxon>Dendrobiinae</taxon>
        <taxon>Dendrobium</taxon>
    </lineage>
</organism>
<feature type="region of interest" description="Disordered" evidence="5">
    <location>
        <begin position="241"/>
        <end position="270"/>
    </location>
</feature>
<dbReference type="Pfam" id="PF22936">
    <property type="entry name" value="Pol_BBD"/>
    <property type="match status" value="1"/>
</dbReference>
<name>A0A2I0VNX5_9ASPA</name>
<dbReference type="GO" id="GO:0015074">
    <property type="term" value="P:DNA integration"/>
    <property type="evidence" value="ECO:0007669"/>
    <property type="project" value="InterPro"/>
</dbReference>
<keyword evidence="4" id="KW-0378">Hydrolase</keyword>
<dbReference type="InterPro" id="IPR013103">
    <property type="entry name" value="RVT_2"/>
</dbReference>
<dbReference type="GO" id="GO:0006508">
    <property type="term" value="P:proteolysis"/>
    <property type="evidence" value="ECO:0007669"/>
    <property type="project" value="UniProtKB-KW"/>
</dbReference>
<evidence type="ECO:0000256" key="4">
    <source>
        <dbReference type="ARBA" id="ARBA00022801"/>
    </source>
</evidence>
<dbReference type="Gene3D" id="3.30.420.10">
    <property type="entry name" value="Ribonuclease H-like superfamily/Ribonuclease H"/>
    <property type="match status" value="1"/>
</dbReference>
<feature type="region of interest" description="Disordered" evidence="5">
    <location>
        <begin position="766"/>
        <end position="815"/>
    </location>
</feature>
<dbReference type="Pfam" id="PF00665">
    <property type="entry name" value="rve"/>
    <property type="match status" value="1"/>
</dbReference>
<evidence type="ECO:0000259" key="6">
    <source>
        <dbReference type="PROSITE" id="PS50994"/>
    </source>
</evidence>
<dbReference type="PANTHER" id="PTHR42648">
    <property type="entry name" value="TRANSPOSASE, PUTATIVE-RELATED"/>
    <property type="match status" value="1"/>
</dbReference>
<dbReference type="InterPro" id="IPR001584">
    <property type="entry name" value="Integrase_cat-core"/>
</dbReference>
<dbReference type="Pfam" id="PF07727">
    <property type="entry name" value="RVT_2"/>
    <property type="match status" value="1"/>
</dbReference>
<dbReference type="InterPro" id="IPR025724">
    <property type="entry name" value="GAG-pre-integrase_dom"/>
</dbReference>
<dbReference type="GO" id="GO:0004190">
    <property type="term" value="F:aspartic-type endopeptidase activity"/>
    <property type="evidence" value="ECO:0007669"/>
    <property type="project" value="UniProtKB-KW"/>
</dbReference>
<gene>
    <name evidence="7" type="ORF">MA16_Dca004708</name>
</gene>
<sequence>MDSSSTSQTEESQEKLLEEALIIPASLKFVISNIKIIVPVQLSSDNYPVWRSQVLKLLTANGFASYLSSSTSPPATHKTLQDGSKELNPRHQEWVLVDQNLAAALCSTVSPAILSYVIHLTSTSTIWQTLEKRLQSSNRSRVIQLKNELHNVQMKSQSMTQYLQQIKNIVDNISSAGSEIDQEDVLLYTMNGLPPSYNALKTTIRAMQSPMDLDTLYSLLITEEINLQSESARHNLLGDSSTALYSNRGRGRRGRARSSTQPSRSTTQNVPHCQICNKRGHLAHNCWHRLNISVNPPDPITTNPSNRAMVAATDNENPDWYLDSGASAHLTNSVDNLSQAQSYTGTDSITISDGRSLSIAHSGNGILPTPYRKLHLKNLFHVPHLSHNLLSISNLTQDNNVSVNFNPSGFAIKDLKTNRTLLTGPNRRGLYPIQSANNSNYGSTALTASSNIANLWHQRLGHPHSRIIHAVSASDKSLNIPHNFSFCSACTTSKGHRLPFSNKNHRTSIPLAIVHTDVWGPAPVPSNQGFLYYVVFIDDFSRFTWVFPMRHKSEVFEIFQKFKTYVEKQTQFSIKCLRSDGGMEYLNNNFRNFLSHHGIAHQTSCPYTPEQNGLAERKHRHLLETTRTLITTASLPPSLWPDAVLTASFIINRLPTAITGYRSPLSLLFHTKPDYHLFKVFGCAYYPWIPPTQRHKLESRSRSCVFIGYSPVSKGYKCLDINTHKVYTSRHVVFNELDFPFKQISCSPSSTSPQLPPPLLVPTTHTYPTSSTFPSTSTRPTSTKTIQLSATPPQQSSSQHSRNITSNHPMITRNKTGSLKPIQRLNLLHMQNCSQSEQISEPTSYTDAVKYPHWRKAMAEEFYALQKQGTWDLVPTPHQSPVLGSRWTFRIKHKSDGSIARFKARLVAQGNTQQYGLNYLETFSSVAKFQTIRILFTIAVTNMWPVHQLDVTNAFLHGSIDETIYMRQPIGFEDTHHPDYVCKLKKAIYGLKQAPRQWFQTFSNFLITLGFSPAKADSSLFTLHTNTSRLYLVIYVDDILITGNDSSLLDTIILQLNQKFDMKVLGPAHSFLGIKISKDQNSYLLSQEQYANSILTSADMSLCKPLANPATAKPVNNNKAHGISPDPKLYRQLTGSLQYLTITRPDIAFVVNQICQHMHNPELEHFVLLHRLLRYIKGTISFGLPILQGSMELHSYSDADWAGDKETRRSTSGYCSFLGNTLISWSVKKQHTVARSSTESEYRALASALVDILWLRRLLTDFGISELQPTKIHCDSTSAIALANNPVFHARTKHIEIDHHFIRDHIQDNTVQIFPISTKDQIAYIFTKAISTPRFQQLRNKLTVQSSPSA</sequence>
<feature type="compositionally biased region" description="Polar residues" evidence="5">
    <location>
        <begin position="786"/>
        <end position="815"/>
    </location>
</feature>
<dbReference type="Pfam" id="PF14223">
    <property type="entry name" value="Retrotran_gag_2"/>
    <property type="match status" value="1"/>
</dbReference>
<reference evidence="7 8" key="2">
    <citation type="journal article" date="2017" name="Nature">
        <title>The Apostasia genome and the evolution of orchids.</title>
        <authorList>
            <person name="Zhang G.Q."/>
            <person name="Liu K.W."/>
            <person name="Li Z."/>
            <person name="Lohaus R."/>
            <person name="Hsiao Y.Y."/>
            <person name="Niu S.C."/>
            <person name="Wang J.Y."/>
            <person name="Lin Y.C."/>
            <person name="Xu Q."/>
            <person name="Chen L.J."/>
            <person name="Yoshida K."/>
            <person name="Fujiwara S."/>
            <person name="Wang Z.W."/>
            <person name="Zhang Y.Q."/>
            <person name="Mitsuda N."/>
            <person name="Wang M."/>
            <person name="Liu G.H."/>
            <person name="Pecoraro L."/>
            <person name="Huang H.X."/>
            <person name="Xiao X.J."/>
            <person name="Lin M."/>
            <person name="Wu X.Y."/>
            <person name="Wu W.L."/>
            <person name="Chen Y.Y."/>
            <person name="Chang S.B."/>
            <person name="Sakamoto S."/>
            <person name="Ohme-Takagi M."/>
            <person name="Yagi M."/>
            <person name="Zeng S.J."/>
            <person name="Shen C.Y."/>
            <person name="Yeh C.M."/>
            <person name="Luo Y.B."/>
            <person name="Tsai W.C."/>
            <person name="Van de Peer Y."/>
            <person name="Liu Z.J."/>
        </authorList>
    </citation>
    <scope>NUCLEOTIDE SEQUENCE [LARGE SCALE GENOMIC DNA]</scope>
    <source>
        <tissue evidence="7">The whole plant</tissue>
    </source>
</reference>
<keyword evidence="8" id="KW-1185">Reference proteome</keyword>
<evidence type="ECO:0000256" key="2">
    <source>
        <dbReference type="ARBA" id="ARBA00022723"/>
    </source>
</evidence>
<dbReference type="CDD" id="cd09272">
    <property type="entry name" value="RNase_HI_RT_Ty1"/>
    <property type="match status" value="1"/>
</dbReference>
<keyword evidence="1" id="KW-0645">Protease</keyword>
<dbReference type="InterPro" id="IPR039537">
    <property type="entry name" value="Retrotran_Ty1/copia-like"/>
</dbReference>
<feature type="compositionally biased region" description="Low complexity" evidence="5">
    <location>
        <begin position="257"/>
        <end position="268"/>
    </location>
</feature>
<dbReference type="PROSITE" id="PS50994">
    <property type="entry name" value="INTEGRASE"/>
    <property type="match status" value="1"/>
</dbReference>
<dbReference type="SUPFAM" id="SSF56672">
    <property type="entry name" value="DNA/RNA polymerases"/>
    <property type="match status" value="1"/>
</dbReference>